<feature type="region of interest" description="Disordered" evidence="1">
    <location>
        <begin position="57"/>
        <end position="81"/>
    </location>
</feature>
<reference evidence="2" key="1">
    <citation type="submission" date="2021-02" db="EMBL/GenBank/DDBJ databases">
        <authorList>
            <person name="Dougan E. K."/>
            <person name="Rhodes N."/>
            <person name="Thang M."/>
            <person name="Chan C."/>
        </authorList>
    </citation>
    <scope>NUCLEOTIDE SEQUENCE</scope>
</reference>
<keyword evidence="3" id="KW-1185">Reference proteome</keyword>
<proteinExistence type="predicted"/>
<protein>
    <submittedName>
        <fullName evidence="2">Uncharacterized protein</fullName>
    </submittedName>
</protein>
<gene>
    <name evidence="2" type="ORF">SNEC2469_LOCUS20665</name>
</gene>
<sequence>MDGGTAAKSLRTCTMEIRRTMDGGTAARSLRTQAMEIMRPAYEYAWDYGWWNHSQHGDQKDLGSWKDNQVTQKPHNGDQAAGQKLWEAWNIPQEDGMQADGSAEE</sequence>
<evidence type="ECO:0000256" key="1">
    <source>
        <dbReference type="SAM" id="MobiDB-lite"/>
    </source>
</evidence>
<name>A0A812X941_9DINO</name>
<dbReference type="OrthoDB" id="413646at2759"/>
<dbReference type="AlphaFoldDB" id="A0A812X941"/>
<dbReference type="Proteomes" id="UP000601435">
    <property type="component" value="Unassembled WGS sequence"/>
</dbReference>
<accession>A0A812X941</accession>
<evidence type="ECO:0000313" key="2">
    <source>
        <dbReference type="EMBL" id="CAE7716995.1"/>
    </source>
</evidence>
<dbReference type="EMBL" id="CAJNJA010036183">
    <property type="protein sequence ID" value="CAE7716995.1"/>
    <property type="molecule type" value="Genomic_DNA"/>
</dbReference>
<organism evidence="2 3">
    <name type="scientific">Symbiodinium necroappetens</name>
    <dbReference type="NCBI Taxonomy" id="1628268"/>
    <lineage>
        <taxon>Eukaryota</taxon>
        <taxon>Sar</taxon>
        <taxon>Alveolata</taxon>
        <taxon>Dinophyceae</taxon>
        <taxon>Suessiales</taxon>
        <taxon>Symbiodiniaceae</taxon>
        <taxon>Symbiodinium</taxon>
    </lineage>
</organism>
<comment type="caution">
    <text evidence="2">The sequence shown here is derived from an EMBL/GenBank/DDBJ whole genome shotgun (WGS) entry which is preliminary data.</text>
</comment>
<evidence type="ECO:0000313" key="3">
    <source>
        <dbReference type="Proteomes" id="UP000601435"/>
    </source>
</evidence>